<dbReference type="EMBL" id="JAWIIV010000064">
    <property type="protein sequence ID" value="MEC4723632.1"/>
    <property type="molecule type" value="Genomic_DNA"/>
</dbReference>
<evidence type="ECO:0000256" key="1">
    <source>
        <dbReference type="SAM" id="MobiDB-lite"/>
    </source>
</evidence>
<name>A0ABU6JIV9_9BURK</name>
<reference evidence="2 3" key="1">
    <citation type="submission" date="2023-10" db="EMBL/GenBank/DDBJ databases">
        <title>Noviherbaspirillum sp. CPCC 100848 genome assembly.</title>
        <authorList>
            <person name="Li X.Y."/>
            <person name="Fang X.M."/>
        </authorList>
    </citation>
    <scope>NUCLEOTIDE SEQUENCE [LARGE SCALE GENOMIC DNA]</scope>
    <source>
        <strain evidence="2 3">CPCC 100848</strain>
    </source>
</reference>
<feature type="compositionally biased region" description="Basic and acidic residues" evidence="1">
    <location>
        <begin position="7"/>
        <end position="18"/>
    </location>
</feature>
<proteinExistence type="predicted"/>
<keyword evidence="3" id="KW-1185">Reference proteome</keyword>
<dbReference type="Proteomes" id="UP001352263">
    <property type="component" value="Unassembled WGS sequence"/>
</dbReference>
<organism evidence="2 3">
    <name type="scientific">Noviherbaspirillum album</name>
    <dbReference type="NCBI Taxonomy" id="3080276"/>
    <lineage>
        <taxon>Bacteria</taxon>
        <taxon>Pseudomonadati</taxon>
        <taxon>Pseudomonadota</taxon>
        <taxon>Betaproteobacteria</taxon>
        <taxon>Burkholderiales</taxon>
        <taxon>Oxalobacteraceae</taxon>
        <taxon>Noviherbaspirillum</taxon>
    </lineage>
</organism>
<feature type="region of interest" description="Disordered" evidence="1">
    <location>
        <begin position="1"/>
        <end position="66"/>
    </location>
</feature>
<gene>
    <name evidence="2" type="ORF">RY831_31385</name>
</gene>
<feature type="compositionally biased region" description="Basic and acidic residues" evidence="1">
    <location>
        <begin position="37"/>
        <end position="57"/>
    </location>
</feature>
<evidence type="ECO:0000313" key="3">
    <source>
        <dbReference type="Proteomes" id="UP001352263"/>
    </source>
</evidence>
<comment type="caution">
    <text evidence="2">The sequence shown here is derived from an EMBL/GenBank/DDBJ whole genome shotgun (WGS) entry which is preliminary data.</text>
</comment>
<accession>A0ABU6JIV9</accession>
<evidence type="ECO:0000313" key="2">
    <source>
        <dbReference type="EMBL" id="MEC4723632.1"/>
    </source>
</evidence>
<sequence length="66" mass="7533">MTMTSPNRDRTQSADRHQMQQKQSGDQHILPEDEAGIDPHRPARVSREDMEKLRPADTDPDDPAQP</sequence>
<protein>
    <submittedName>
        <fullName evidence="2">Uncharacterized protein</fullName>
    </submittedName>
</protein>
<dbReference type="RefSeq" id="WP_326510242.1">
    <property type="nucleotide sequence ID" value="NZ_JAWIIV010000064.1"/>
</dbReference>